<accession>A0A4Y2VK58</accession>
<feature type="region of interest" description="Disordered" evidence="1">
    <location>
        <begin position="69"/>
        <end position="108"/>
    </location>
</feature>
<reference evidence="2 3" key="1">
    <citation type="journal article" date="2019" name="Sci. Rep.">
        <title>Orb-weaving spider Araneus ventricosus genome elucidates the spidroin gene catalogue.</title>
        <authorList>
            <person name="Kono N."/>
            <person name="Nakamura H."/>
            <person name="Ohtoshi R."/>
            <person name="Moran D.A.P."/>
            <person name="Shinohara A."/>
            <person name="Yoshida Y."/>
            <person name="Fujiwara M."/>
            <person name="Mori M."/>
            <person name="Tomita M."/>
            <person name="Arakawa K."/>
        </authorList>
    </citation>
    <scope>NUCLEOTIDE SEQUENCE [LARGE SCALE GENOMIC DNA]</scope>
</reference>
<feature type="compositionally biased region" description="Polar residues" evidence="1">
    <location>
        <begin position="95"/>
        <end position="108"/>
    </location>
</feature>
<dbReference type="AlphaFoldDB" id="A0A4Y2VK58"/>
<dbReference type="EMBL" id="BGPR01047512">
    <property type="protein sequence ID" value="GBO24546.1"/>
    <property type="molecule type" value="Genomic_DNA"/>
</dbReference>
<evidence type="ECO:0000256" key="1">
    <source>
        <dbReference type="SAM" id="MobiDB-lite"/>
    </source>
</evidence>
<comment type="caution">
    <text evidence="2">The sequence shown here is derived from an EMBL/GenBank/DDBJ whole genome shotgun (WGS) entry which is preliminary data.</text>
</comment>
<name>A0A4Y2VK58_ARAVE</name>
<sequence length="108" mass="12141">MNHLKPEEEEDPSADTIPRVCQKANVRESGLVLAWGKDAGHFYLGLLHVLLLCNVKVKADHSYLFQNGNFGTRKGKNKLQGRKPMENSGWEKSDFQPNQIPTVQAPNL</sequence>
<keyword evidence="3" id="KW-1185">Reference proteome</keyword>
<dbReference type="Proteomes" id="UP000499080">
    <property type="component" value="Unassembled WGS sequence"/>
</dbReference>
<evidence type="ECO:0000313" key="3">
    <source>
        <dbReference type="Proteomes" id="UP000499080"/>
    </source>
</evidence>
<organism evidence="2 3">
    <name type="scientific">Araneus ventricosus</name>
    <name type="common">Orbweaver spider</name>
    <name type="synonym">Epeira ventricosa</name>
    <dbReference type="NCBI Taxonomy" id="182803"/>
    <lineage>
        <taxon>Eukaryota</taxon>
        <taxon>Metazoa</taxon>
        <taxon>Ecdysozoa</taxon>
        <taxon>Arthropoda</taxon>
        <taxon>Chelicerata</taxon>
        <taxon>Arachnida</taxon>
        <taxon>Araneae</taxon>
        <taxon>Araneomorphae</taxon>
        <taxon>Entelegynae</taxon>
        <taxon>Araneoidea</taxon>
        <taxon>Araneidae</taxon>
        <taxon>Araneus</taxon>
    </lineage>
</organism>
<evidence type="ECO:0000313" key="2">
    <source>
        <dbReference type="EMBL" id="GBO24546.1"/>
    </source>
</evidence>
<feature type="compositionally biased region" description="Basic and acidic residues" evidence="1">
    <location>
        <begin position="83"/>
        <end position="94"/>
    </location>
</feature>
<gene>
    <name evidence="2" type="ORF">AVEN_210746_1</name>
</gene>
<proteinExistence type="predicted"/>
<protein>
    <submittedName>
        <fullName evidence="2">Uncharacterized protein</fullName>
    </submittedName>
</protein>